<evidence type="ECO:0000313" key="1">
    <source>
        <dbReference type="EMBL" id="GIY93771.1"/>
    </source>
</evidence>
<dbReference type="Proteomes" id="UP001054945">
    <property type="component" value="Unassembled WGS sequence"/>
</dbReference>
<organism evidence="1 2">
    <name type="scientific">Caerostris extrusa</name>
    <name type="common">Bark spider</name>
    <name type="synonym">Caerostris bankana</name>
    <dbReference type="NCBI Taxonomy" id="172846"/>
    <lineage>
        <taxon>Eukaryota</taxon>
        <taxon>Metazoa</taxon>
        <taxon>Ecdysozoa</taxon>
        <taxon>Arthropoda</taxon>
        <taxon>Chelicerata</taxon>
        <taxon>Arachnida</taxon>
        <taxon>Araneae</taxon>
        <taxon>Araneomorphae</taxon>
        <taxon>Entelegynae</taxon>
        <taxon>Araneoidea</taxon>
        <taxon>Araneidae</taxon>
        <taxon>Caerostris</taxon>
    </lineage>
</organism>
<keyword evidence="2" id="KW-1185">Reference proteome</keyword>
<reference evidence="1 2" key="1">
    <citation type="submission" date="2021-06" db="EMBL/GenBank/DDBJ databases">
        <title>Caerostris extrusa draft genome.</title>
        <authorList>
            <person name="Kono N."/>
            <person name="Arakawa K."/>
        </authorList>
    </citation>
    <scope>NUCLEOTIDE SEQUENCE [LARGE SCALE GENOMIC DNA]</scope>
</reference>
<comment type="caution">
    <text evidence="1">The sequence shown here is derived from an EMBL/GenBank/DDBJ whole genome shotgun (WGS) entry which is preliminary data.</text>
</comment>
<sequence length="75" mass="8842">MRETEKKKGIIQIRRWRTFILKSFLGLKNEEESIPQSSILLRMRTLHSKSPSAAKDRAFMLHSRNYLDVPSIKEV</sequence>
<accession>A0AAV4XEW2</accession>
<protein>
    <submittedName>
        <fullName evidence="1">Uncharacterized protein</fullName>
    </submittedName>
</protein>
<gene>
    <name evidence="1" type="ORF">CEXT_772141</name>
</gene>
<dbReference type="AlphaFoldDB" id="A0AAV4XEW2"/>
<name>A0AAV4XEW2_CAEEX</name>
<dbReference type="EMBL" id="BPLR01017703">
    <property type="protein sequence ID" value="GIY93771.1"/>
    <property type="molecule type" value="Genomic_DNA"/>
</dbReference>
<evidence type="ECO:0000313" key="2">
    <source>
        <dbReference type="Proteomes" id="UP001054945"/>
    </source>
</evidence>
<proteinExistence type="predicted"/>